<evidence type="ECO:0000256" key="4">
    <source>
        <dbReference type="SAM" id="MobiDB-lite"/>
    </source>
</evidence>
<dbReference type="EC" id="6.3.4.15" evidence="3"/>
<feature type="compositionally biased region" description="Low complexity" evidence="4">
    <location>
        <begin position="39"/>
        <end position="48"/>
    </location>
</feature>
<evidence type="ECO:0000313" key="6">
    <source>
        <dbReference type="EMBL" id="EWT05755.1"/>
    </source>
</evidence>
<dbReference type="SUPFAM" id="SSF55681">
    <property type="entry name" value="Class II aaRS and biotin synthetases"/>
    <property type="match status" value="1"/>
</dbReference>
<dbReference type="PANTHER" id="PTHR12835:SF5">
    <property type="entry name" value="BIOTIN--PROTEIN LIGASE"/>
    <property type="match status" value="1"/>
</dbReference>
<dbReference type="Gene3D" id="2.30.30.100">
    <property type="match status" value="1"/>
</dbReference>
<dbReference type="GO" id="GO:0005737">
    <property type="term" value="C:cytoplasm"/>
    <property type="evidence" value="ECO:0007669"/>
    <property type="project" value="TreeGrafter"/>
</dbReference>
<dbReference type="InterPro" id="IPR004408">
    <property type="entry name" value="Biotin_CoA_COase_ligase"/>
</dbReference>
<proteinExistence type="predicted"/>
<sequence>MRNSFDSGLVNAALITLPGRWRGVEFHAALPSTNETIRTRPSPSTSRPAPYGASGPPHDPDLWRVVLTDHQTGGRGRLGRGWQVPDRAAIAMSVTVPVAGPDELPWVPLLAGLALSRAINATTATVGAPLTPRLKWPNDVLLAEDEDRKVSGILCEYVAGDGRPHVVIGTGINIDQTRGELPVPTATSLRLAGAQVPREELVIAYLAELGRLFAPEATDEREAGTAAYRRLCSTLGLRVRVHLPGGATVDGDAVGIGPGAELLVRTEEGERAFAAGDVVHVRRPTGGLA</sequence>
<evidence type="ECO:0000313" key="7">
    <source>
        <dbReference type="Proteomes" id="UP000019494"/>
    </source>
</evidence>
<dbReference type="InterPro" id="IPR004143">
    <property type="entry name" value="BPL_LPL_catalytic"/>
</dbReference>
<dbReference type="NCBIfam" id="TIGR00121">
    <property type="entry name" value="birA_ligase"/>
    <property type="match status" value="1"/>
</dbReference>
<dbReference type="RefSeq" id="WP_034716866.1">
    <property type="nucleotide sequence ID" value="NZ_AWQS01000089.1"/>
</dbReference>
<dbReference type="EMBL" id="AWQS01000089">
    <property type="protein sequence ID" value="EWT05755.1"/>
    <property type="molecule type" value="Genomic_DNA"/>
</dbReference>
<organism evidence="6 7">
    <name type="scientific">Intrasporangium chromatireducens Q5-1</name>
    <dbReference type="NCBI Taxonomy" id="584657"/>
    <lineage>
        <taxon>Bacteria</taxon>
        <taxon>Bacillati</taxon>
        <taxon>Actinomycetota</taxon>
        <taxon>Actinomycetes</taxon>
        <taxon>Micrococcales</taxon>
        <taxon>Intrasporangiaceae</taxon>
        <taxon>Intrasporangium</taxon>
    </lineage>
</organism>
<dbReference type="Proteomes" id="UP000019494">
    <property type="component" value="Unassembled WGS sequence"/>
</dbReference>
<evidence type="ECO:0000256" key="3">
    <source>
        <dbReference type="ARBA" id="ARBA00024227"/>
    </source>
</evidence>
<keyword evidence="7" id="KW-1185">Reference proteome</keyword>
<dbReference type="PATRIC" id="fig|584657.3.peg.2354"/>
<feature type="domain" description="BPL/LPL catalytic" evidence="5">
    <location>
        <begin position="31"/>
        <end position="217"/>
    </location>
</feature>
<dbReference type="PROSITE" id="PS51733">
    <property type="entry name" value="BPL_LPL_CATALYTIC"/>
    <property type="match status" value="1"/>
</dbReference>
<dbReference type="Pfam" id="PF03099">
    <property type="entry name" value="BPL_LplA_LipB"/>
    <property type="match status" value="1"/>
</dbReference>
<gene>
    <name evidence="6" type="ORF">N864_02680</name>
</gene>
<keyword evidence="1 6" id="KW-0436">Ligase</keyword>
<dbReference type="InterPro" id="IPR045864">
    <property type="entry name" value="aa-tRNA-synth_II/BPL/LPL"/>
</dbReference>
<accession>W9GI35</accession>
<dbReference type="Pfam" id="PF02237">
    <property type="entry name" value="BPL_C"/>
    <property type="match status" value="1"/>
</dbReference>
<protein>
    <recommendedName>
        <fullName evidence="3">biotin--[biotin carboxyl-carrier protein] ligase</fullName>
        <ecNumber evidence="3">6.3.4.15</ecNumber>
    </recommendedName>
</protein>
<feature type="region of interest" description="Disordered" evidence="4">
    <location>
        <begin position="32"/>
        <end position="61"/>
    </location>
</feature>
<dbReference type="PANTHER" id="PTHR12835">
    <property type="entry name" value="BIOTIN PROTEIN LIGASE"/>
    <property type="match status" value="1"/>
</dbReference>
<dbReference type="AlphaFoldDB" id="W9GI35"/>
<reference evidence="7" key="1">
    <citation type="submission" date="2013-08" db="EMBL/GenBank/DDBJ databases">
        <title>Intrasporangium oryzae NRRL B-24470.</title>
        <authorList>
            <person name="Liu H."/>
            <person name="Wang G."/>
        </authorList>
    </citation>
    <scope>NUCLEOTIDE SEQUENCE [LARGE SCALE GENOMIC DNA]</scope>
    <source>
        <strain evidence="7">Q5-1</strain>
    </source>
</reference>
<evidence type="ECO:0000256" key="2">
    <source>
        <dbReference type="ARBA" id="ARBA00023267"/>
    </source>
</evidence>
<evidence type="ECO:0000256" key="1">
    <source>
        <dbReference type="ARBA" id="ARBA00022598"/>
    </source>
</evidence>
<comment type="caution">
    <text evidence="6">The sequence shown here is derived from an EMBL/GenBank/DDBJ whole genome shotgun (WGS) entry which is preliminary data.</text>
</comment>
<evidence type="ECO:0000259" key="5">
    <source>
        <dbReference type="PROSITE" id="PS51733"/>
    </source>
</evidence>
<name>W9GI35_9MICO</name>
<dbReference type="Gene3D" id="3.30.930.10">
    <property type="entry name" value="Bira Bifunctional Protein, Domain 2"/>
    <property type="match status" value="1"/>
</dbReference>
<dbReference type="GO" id="GO:0004077">
    <property type="term" value="F:biotin--[biotin carboxyl-carrier protein] ligase activity"/>
    <property type="evidence" value="ECO:0007669"/>
    <property type="project" value="UniProtKB-EC"/>
</dbReference>
<keyword evidence="2" id="KW-0092">Biotin</keyword>
<dbReference type="InterPro" id="IPR003142">
    <property type="entry name" value="BPL_C"/>
</dbReference>